<reference evidence="1 2" key="1">
    <citation type="submission" date="2020-05" db="EMBL/GenBank/DDBJ databases">
        <title>Draft genome sequence of Mycobacterium hippocampi DL, isolated from European seabass, Dicentrarchus labrax, reared in fish farms.</title>
        <authorList>
            <person name="Stathopoulou P."/>
            <person name="Asimakis E."/>
            <person name="Tzokas K."/>
            <person name="Batargias C."/>
            <person name="Tsiamis G."/>
        </authorList>
    </citation>
    <scope>NUCLEOTIDE SEQUENCE [LARGE SCALE GENOMIC DNA]</scope>
    <source>
        <strain evidence="1 2">DL</strain>
    </source>
</reference>
<dbReference type="Gene3D" id="3.40.50.300">
    <property type="entry name" value="P-loop containing nucleotide triphosphate hydrolases"/>
    <property type="match status" value="1"/>
</dbReference>
<dbReference type="InterPro" id="IPR027417">
    <property type="entry name" value="P-loop_NTPase"/>
</dbReference>
<organism evidence="1 2">
    <name type="scientific">Mycolicibacterium hippocampi</name>
    <dbReference type="NCBI Taxonomy" id="659824"/>
    <lineage>
        <taxon>Bacteria</taxon>
        <taxon>Bacillati</taxon>
        <taxon>Actinomycetota</taxon>
        <taxon>Actinomycetes</taxon>
        <taxon>Mycobacteriales</taxon>
        <taxon>Mycobacteriaceae</taxon>
        <taxon>Mycolicibacterium</taxon>
    </lineage>
</organism>
<sequence>MSIIVITGIQAAGKSTVAQALAESLPNSVHVRGDLFRRMIVNGRVEMGGTTPEPKALEQLALRYELAAETADRYAQAGFMVVLQDIILGEHLQNVVNHIRSRPLSVVVLAPSVEAVAERNAERQATRGKAAYQPGQADISMFDDWLRSTTPRIGCWLDTSELSVADTVAYIRGHLESSARVL</sequence>
<evidence type="ECO:0000313" key="2">
    <source>
        <dbReference type="Proteomes" id="UP000570517"/>
    </source>
</evidence>
<protein>
    <submittedName>
        <fullName evidence="1">Phosphotransferase (Aminonucleoside antibiotic resistance)</fullName>
    </submittedName>
</protein>
<dbReference type="AlphaFoldDB" id="A0A850PVE4"/>
<keyword evidence="1" id="KW-0808">Transferase</keyword>
<gene>
    <name evidence="1" type="ORF">HLY00_2208</name>
</gene>
<dbReference type="SUPFAM" id="SSF52540">
    <property type="entry name" value="P-loop containing nucleoside triphosphate hydrolases"/>
    <property type="match status" value="1"/>
</dbReference>
<accession>A0A850PVE4</accession>
<proteinExistence type="predicted"/>
<dbReference type="EMBL" id="JABFYL010000046">
    <property type="protein sequence ID" value="NVN52917.1"/>
    <property type="molecule type" value="Genomic_DNA"/>
</dbReference>
<dbReference type="Pfam" id="PF13671">
    <property type="entry name" value="AAA_33"/>
    <property type="match status" value="1"/>
</dbReference>
<dbReference type="GO" id="GO:0016740">
    <property type="term" value="F:transferase activity"/>
    <property type="evidence" value="ECO:0007669"/>
    <property type="project" value="UniProtKB-KW"/>
</dbReference>
<name>A0A850PVE4_9MYCO</name>
<keyword evidence="2" id="KW-1185">Reference proteome</keyword>
<evidence type="ECO:0000313" key="1">
    <source>
        <dbReference type="EMBL" id="NVN52917.1"/>
    </source>
</evidence>
<dbReference type="Proteomes" id="UP000570517">
    <property type="component" value="Unassembled WGS sequence"/>
</dbReference>
<comment type="caution">
    <text evidence="1">The sequence shown here is derived from an EMBL/GenBank/DDBJ whole genome shotgun (WGS) entry which is preliminary data.</text>
</comment>